<dbReference type="AlphaFoldDB" id="B3QUE0"/>
<reference evidence="1 2" key="1">
    <citation type="submission" date="2008-06" db="EMBL/GenBank/DDBJ databases">
        <title>Complete sequence of Chloroherpeton thalassium ATCC 35110.</title>
        <authorList>
            <consortium name="US DOE Joint Genome Institute"/>
            <person name="Lucas S."/>
            <person name="Copeland A."/>
            <person name="Lapidus A."/>
            <person name="Glavina del Rio T."/>
            <person name="Dalin E."/>
            <person name="Tice H."/>
            <person name="Bruce D."/>
            <person name="Goodwin L."/>
            <person name="Pitluck S."/>
            <person name="Schmutz J."/>
            <person name="Larimer F."/>
            <person name="Land M."/>
            <person name="Hauser L."/>
            <person name="Kyrpides N."/>
            <person name="Mikhailova N."/>
            <person name="Liu Z."/>
            <person name="Li T."/>
            <person name="Zhao F."/>
            <person name="Overmann J."/>
            <person name="Bryant D.A."/>
            <person name="Richardson P."/>
        </authorList>
    </citation>
    <scope>NUCLEOTIDE SEQUENCE [LARGE SCALE GENOMIC DNA]</scope>
    <source>
        <strain evidence="2">ATCC 35110 / GB-78</strain>
    </source>
</reference>
<dbReference type="KEGG" id="cts:Ctha_1935"/>
<accession>B3QUE0</accession>
<evidence type="ECO:0000313" key="1">
    <source>
        <dbReference type="EMBL" id="ACF14389.1"/>
    </source>
</evidence>
<keyword evidence="2" id="KW-1185">Reference proteome</keyword>
<dbReference type="Proteomes" id="UP000001208">
    <property type="component" value="Chromosome"/>
</dbReference>
<dbReference type="RefSeq" id="WP_012500472.1">
    <property type="nucleotide sequence ID" value="NC_011026.1"/>
</dbReference>
<sequence length="66" mass="7518">MLIFHFKTVNGKKVIVILSFLAKNPTLLDAWMLRVAQHDKEHACHSELLSEESNFAGRMDASRYSA</sequence>
<protein>
    <submittedName>
        <fullName evidence="1">Uncharacterized protein</fullName>
    </submittedName>
</protein>
<dbReference type="HOGENOM" id="CLU_2823279_0_0_10"/>
<gene>
    <name evidence="1" type="ordered locus">Ctha_1935</name>
</gene>
<organism evidence="1 2">
    <name type="scientific">Chloroherpeton thalassium (strain ATCC 35110 / GB-78)</name>
    <dbReference type="NCBI Taxonomy" id="517418"/>
    <lineage>
        <taxon>Bacteria</taxon>
        <taxon>Pseudomonadati</taxon>
        <taxon>Chlorobiota</taxon>
        <taxon>Chlorobiia</taxon>
        <taxon>Chlorobiales</taxon>
        <taxon>Chloroherpetonaceae</taxon>
        <taxon>Chloroherpeton</taxon>
    </lineage>
</organism>
<dbReference type="STRING" id="517418.Ctha_1935"/>
<evidence type="ECO:0000313" key="2">
    <source>
        <dbReference type="Proteomes" id="UP000001208"/>
    </source>
</evidence>
<dbReference type="EMBL" id="CP001100">
    <property type="protein sequence ID" value="ACF14389.1"/>
    <property type="molecule type" value="Genomic_DNA"/>
</dbReference>
<name>B3QUE0_CHLT3</name>
<proteinExistence type="predicted"/>